<evidence type="ECO:0000313" key="6">
    <source>
        <dbReference type="EMBL" id="MDT0634323.1"/>
    </source>
</evidence>
<keyword evidence="2 5" id="KW-0812">Transmembrane</keyword>
<dbReference type="EMBL" id="JAVRIB010000004">
    <property type="protein sequence ID" value="MDT0634323.1"/>
    <property type="molecule type" value="Genomic_DNA"/>
</dbReference>
<evidence type="ECO:0000256" key="4">
    <source>
        <dbReference type="ARBA" id="ARBA00023136"/>
    </source>
</evidence>
<gene>
    <name evidence="6" type="ORF">RM532_05070</name>
</gene>
<name>A0ABU3BYG1_9GAMM</name>
<evidence type="ECO:0000256" key="5">
    <source>
        <dbReference type="SAM" id="Phobius"/>
    </source>
</evidence>
<dbReference type="Proteomes" id="UP001251857">
    <property type="component" value="Unassembled WGS sequence"/>
</dbReference>
<comment type="subcellular location">
    <subcellularLocation>
        <location evidence="1">Membrane</location>
        <topology evidence="1">Multi-pass membrane protein</topology>
    </subcellularLocation>
</comment>
<comment type="caution">
    <text evidence="6">The sequence shown here is derived from an EMBL/GenBank/DDBJ whole genome shotgun (WGS) entry which is preliminary data.</text>
</comment>
<keyword evidence="3 5" id="KW-1133">Transmembrane helix</keyword>
<evidence type="ECO:0000313" key="7">
    <source>
        <dbReference type="Proteomes" id="UP001251857"/>
    </source>
</evidence>
<keyword evidence="4 5" id="KW-0472">Membrane</keyword>
<dbReference type="RefSeq" id="WP_311652217.1">
    <property type="nucleotide sequence ID" value="NZ_JAVRIB010000004.1"/>
</dbReference>
<proteinExistence type="predicted"/>
<organism evidence="6 7">
    <name type="scientific">Spectribacter hydrogenoxidans</name>
    <dbReference type="NCBI Taxonomy" id="3075608"/>
    <lineage>
        <taxon>Bacteria</taxon>
        <taxon>Pseudomonadati</taxon>
        <taxon>Pseudomonadota</taxon>
        <taxon>Gammaproteobacteria</taxon>
        <taxon>Salinisphaerales</taxon>
        <taxon>Salinisphaeraceae</taxon>
        <taxon>Spectribacter</taxon>
    </lineage>
</organism>
<reference evidence="6 7" key="1">
    <citation type="submission" date="2023-09" db="EMBL/GenBank/DDBJ databases">
        <authorList>
            <person name="Rey-Velasco X."/>
        </authorList>
    </citation>
    <scope>NUCLEOTIDE SEQUENCE [LARGE SCALE GENOMIC DNA]</scope>
    <source>
        <strain evidence="6 7">W335</strain>
    </source>
</reference>
<sequence>MPLRIGLTAWRHLAARHPLAYGPQLWGMVFPLAMYTTGTLRLSDALALPFLTLIPQVTVWVALIAWLGTTTAMCLHLVRRYRPTADITTERWP</sequence>
<keyword evidence="7" id="KW-1185">Reference proteome</keyword>
<accession>A0ABU3BYG1</accession>
<protein>
    <submittedName>
        <fullName evidence="6">Uncharacterized protein</fullName>
    </submittedName>
</protein>
<evidence type="ECO:0000256" key="1">
    <source>
        <dbReference type="ARBA" id="ARBA00004141"/>
    </source>
</evidence>
<feature type="transmembrane region" description="Helical" evidence="5">
    <location>
        <begin position="20"/>
        <end position="37"/>
    </location>
</feature>
<dbReference type="InterPro" id="IPR004695">
    <property type="entry name" value="SLAC1/Mae1/Ssu1/TehA"/>
</dbReference>
<dbReference type="InterPro" id="IPR038665">
    <property type="entry name" value="Voltage-dep_anion_channel_sf"/>
</dbReference>
<evidence type="ECO:0000256" key="3">
    <source>
        <dbReference type="ARBA" id="ARBA00022989"/>
    </source>
</evidence>
<evidence type="ECO:0000256" key="2">
    <source>
        <dbReference type="ARBA" id="ARBA00022692"/>
    </source>
</evidence>
<dbReference type="Gene3D" id="1.50.10.150">
    <property type="entry name" value="Voltage-dependent anion channel"/>
    <property type="match status" value="1"/>
</dbReference>
<dbReference type="Pfam" id="PF03595">
    <property type="entry name" value="SLAC1"/>
    <property type="match status" value="1"/>
</dbReference>